<evidence type="ECO:0000313" key="1">
    <source>
        <dbReference type="EMBL" id="CAG8595649.1"/>
    </source>
</evidence>
<evidence type="ECO:0000313" key="2">
    <source>
        <dbReference type="Proteomes" id="UP000789860"/>
    </source>
</evidence>
<dbReference type="Proteomes" id="UP000789860">
    <property type="component" value="Unassembled WGS sequence"/>
</dbReference>
<keyword evidence="2" id="KW-1185">Reference proteome</keyword>
<sequence>SDNELDDMLNRIFDAMDSVSQIQEIVDDDNTTEKGSSETERFKTYNLPLEEYVE</sequence>
<feature type="non-terminal residue" evidence="1">
    <location>
        <position position="1"/>
    </location>
</feature>
<dbReference type="EMBL" id="CAJVPM010013560">
    <property type="protein sequence ID" value="CAG8595649.1"/>
    <property type="molecule type" value="Genomic_DNA"/>
</dbReference>
<comment type="caution">
    <text evidence="1">The sequence shown here is derived from an EMBL/GenBank/DDBJ whole genome shotgun (WGS) entry which is preliminary data.</text>
</comment>
<reference evidence="1" key="1">
    <citation type="submission" date="2021-06" db="EMBL/GenBank/DDBJ databases">
        <authorList>
            <person name="Kallberg Y."/>
            <person name="Tangrot J."/>
            <person name="Rosling A."/>
        </authorList>
    </citation>
    <scope>NUCLEOTIDE SEQUENCE</scope>
    <source>
        <strain evidence="1">AU212A</strain>
    </source>
</reference>
<name>A0ACA9MP09_9GLOM</name>
<protein>
    <submittedName>
        <fullName evidence="1">11839_t:CDS:1</fullName>
    </submittedName>
</protein>
<organism evidence="1 2">
    <name type="scientific">Scutellospora calospora</name>
    <dbReference type="NCBI Taxonomy" id="85575"/>
    <lineage>
        <taxon>Eukaryota</taxon>
        <taxon>Fungi</taxon>
        <taxon>Fungi incertae sedis</taxon>
        <taxon>Mucoromycota</taxon>
        <taxon>Glomeromycotina</taxon>
        <taxon>Glomeromycetes</taxon>
        <taxon>Diversisporales</taxon>
        <taxon>Gigasporaceae</taxon>
        <taxon>Scutellospora</taxon>
    </lineage>
</organism>
<proteinExistence type="predicted"/>
<accession>A0ACA9MP09</accession>
<gene>
    <name evidence="1" type="ORF">SCALOS_LOCUS6743</name>
</gene>